<evidence type="ECO:0000313" key="2">
    <source>
        <dbReference type="Proteomes" id="UP000078343"/>
    </source>
</evidence>
<comment type="caution">
    <text evidence="1">The sequence shown here is derived from an EMBL/GenBank/DDBJ whole genome shotgun (WGS) entry which is preliminary data.</text>
</comment>
<dbReference type="RefSeq" id="XP_018692622.1">
    <property type="nucleotide sequence ID" value="XM_018838062.1"/>
</dbReference>
<sequence>MAQQPGDMPIEKPMNGVAGAYPSGAAGASGKWSFGLFDCFSPFGTCCMACWCPCILYGRTQDRYKGDHDSSGVNGSCCAFYALMCIGGHCILQCMNRGSTRDRYGIEGGSCGDFCTSCWCGCCALIQEDKEAIVRTTGMDPKTKQPYASPGQMTYP</sequence>
<evidence type="ECO:0000313" key="1">
    <source>
        <dbReference type="EMBL" id="OAP59255.1"/>
    </source>
</evidence>
<accession>A0A178ZJP3</accession>
<gene>
    <name evidence="1" type="ORF">AYL99_06553</name>
</gene>
<dbReference type="NCBIfam" id="TIGR01571">
    <property type="entry name" value="A_thal_Cys_rich"/>
    <property type="match status" value="1"/>
</dbReference>
<dbReference type="EMBL" id="LVYI01000005">
    <property type="protein sequence ID" value="OAP59255.1"/>
    <property type="molecule type" value="Genomic_DNA"/>
</dbReference>
<dbReference type="Proteomes" id="UP000078343">
    <property type="component" value="Unassembled WGS sequence"/>
</dbReference>
<dbReference type="InterPro" id="IPR006461">
    <property type="entry name" value="PLAC_motif_containing"/>
</dbReference>
<dbReference type="Pfam" id="PF04749">
    <property type="entry name" value="PLAC8"/>
    <property type="match status" value="1"/>
</dbReference>
<organism evidence="1 2">
    <name type="scientific">Fonsecaea erecta</name>
    <dbReference type="NCBI Taxonomy" id="1367422"/>
    <lineage>
        <taxon>Eukaryota</taxon>
        <taxon>Fungi</taxon>
        <taxon>Dikarya</taxon>
        <taxon>Ascomycota</taxon>
        <taxon>Pezizomycotina</taxon>
        <taxon>Eurotiomycetes</taxon>
        <taxon>Chaetothyriomycetidae</taxon>
        <taxon>Chaetothyriales</taxon>
        <taxon>Herpotrichiellaceae</taxon>
        <taxon>Fonsecaea</taxon>
    </lineage>
</organism>
<dbReference type="AlphaFoldDB" id="A0A178ZJP3"/>
<dbReference type="PANTHER" id="PTHR15907">
    <property type="entry name" value="DUF614 FAMILY PROTEIN-RELATED"/>
    <property type="match status" value="1"/>
</dbReference>
<dbReference type="STRING" id="1367422.A0A178ZJP3"/>
<name>A0A178ZJP3_9EURO</name>
<keyword evidence="2" id="KW-1185">Reference proteome</keyword>
<reference evidence="1 2" key="1">
    <citation type="submission" date="2016-04" db="EMBL/GenBank/DDBJ databases">
        <title>Draft genome of Fonsecaea erecta CBS 125763.</title>
        <authorList>
            <person name="Weiss V.A."/>
            <person name="Vicente V.A."/>
            <person name="Raittz R.T."/>
            <person name="Moreno L.F."/>
            <person name="De Souza E.M."/>
            <person name="Pedrosa F.O."/>
            <person name="Steffens M.B."/>
            <person name="Faoro H."/>
            <person name="Tadra-Sfeir M.Z."/>
            <person name="Najafzadeh M.J."/>
            <person name="Felipe M.S."/>
            <person name="Teixeira M."/>
            <person name="Sun J."/>
            <person name="Xi L."/>
            <person name="Gomes R."/>
            <person name="De Azevedo C.M."/>
            <person name="Salgado C.G."/>
            <person name="Da Silva M.B."/>
            <person name="Nascimento M.F."/>
            <person name="Queiroz-Telles F."/>
            <person name="Attili D.S."/>
            <person name="Gorbushina A."/>
        </authorList>
    </citation>
    <scope>NUCLEOTIDE SEQUENCE [LARGE SCALE GENOMIC DNA]</scope>
    <source>
        <strain evidence="1 2">CBS 125763</strain>
    </source>
</reference>
<dbReference type="GeneID" id="30010721"/>
<protein>
    <submittedName>
        <fullName evidence="1">Uncharacterized protein</fullName>
    </submittedName>
</protein>
<proteinExistence type="predicted"/>
<dbReference type="OrthoDB" id="1045822at2759"/>